<accession>A0A553RAH8</accession>
<dbReference type="Proteomes" id="UP000316079">
    <property type="component" value="Unassembled WGS sequence"/>
</dbReference>
<evidence type="ECO:0000313" key="3">
    <source>
        <dbReference type="Proteomes" id="UP000316079"/>
    </source>
</evidence>
<name>A0A553RAH8_9TELE</name>
<proteinExistence type="predicted"/>
<dbReference type="EMBL" id="SRMA01025096">
    <property type="protein sequence ID" value="TRY99163.1"/>
    <property type="molecule type" value="Genomic_DNA"/>
</dbReference>
<keyword evidence="3" id="KW-1185">Reference proteome</keyword>
<comment type="caution">
    <text evidence="2">The sequence shown here is derived from an EMBL/GenBank/DDBJ whole genome shotgun (WGS) entry which is preliminary data.</text>
</comment>
<gene>
    <name evidence="2" type="ORF">DNTS_033989</name>
</gene>
<reference evidence="2 3" key="1">
    <citation type="journal article" date="2019" name="Sci. Data">
        <title>Hybrid genome assembly and annotation of Danionella translucida.</title>
        <authorList>
            <person name="Kadobianskyi M."/>
            <person name="Schulze L."/>
            <person name="Schuelke M."/>
            <person name="Judkewitz B."/>
        </authorList>
    </citation>
    <scope>NUCLEOTIDE SEQUENCE [LARGE SCALE GENOMIC DNA]</scope>
    <source>
        <strain evidence="2 3">Bolton</strain>
    </source>
</reference>
<organism evidence="2 3">
    <name type="scientific">Danionella cerebrum</name>
    <dbReference type="NCBI Taxonomy" id="2873325"/>
    <lineage>
        <taxon>Eukaryota</taxon>
        <taxon>Metazoa</taxon>
        <taxon>Chordata</taxon>
        <taxon>Craniata</taxon>
        <taxon>Vertebrata</taxon>
        <taxon>Euteleostomi</taxon>
        <taxon>Actinopterygii</taxon>
        <taxon>Neopterygii</taxon>
        <taxon>Teleostei</taxon>
        <taxon>Ostariophysi</taxon>
        <taxon>Cypriniformes</taxon>
        <taxon>Danionidae</taxon>
        <taxon>Danioninae</taxon>
        <taxon>Danionella</taxon>
    </lineage>
</organism>
<evidence type="ECO:0000313" key="2">
    <source>
        <dbReference type="EMBL" id="TRY99163.1"/>
    </source>
</evidence>
<sequence length="92" mass="10496">MATTFVIDFAEPSYTVNVLCQWYYVTVMDLLELPAGESPCLSSTAMNKIQLTPLNVEELELQKIQKRGENKGDGLAEKRRKDKEDRERTDGK</sequence>
<evidence type="ECO:0000256" key="1">
    <source>
        <dbReference type="SAM" id="MobiDB-lite"/>
    </source>
</evidence>
<protein>
    <submittedName>
        <fullName evidence="2">Uncharacterized protein</fullName>
    </submittedName>
</protein>
<feature type="region of interest" description="Disordered" evidence="1">
    <location>
        <begin position="65"/>
        <end position="92"/>
    </location>
</feature>
<dbReference type="AlphaFoldDB" id="A0A553RAH8"/>